<dbReference type="Pfam" id="PF03798">
    <property type="entry name" value="TRAM_LAG1_CLN8"/>
    <property type="match status" value="1"/>
</dbReference>
<reference evidence="9 10" key="1">
    <citation type="journal article" date="2015" name="Sci. Rep.">
        <title>Genome of the facultative scuticociliatosis pathogen Pseudocohnilembus persalinus provides insight into its virulence through horizontal gene transfer.</title>
        <authorList>
            <person name="Xiong J."/>
            <person name="Wang G."/>
            <person name="Cheng J."/>
            <person name="Tian M."/>
            <person name="Pan X."/>
            <person name="Warren A."/>
            <person name="Jiang C."/>
            <person name="Yuan D."/>
            <person name="Miao W."/>
        </authorList>
    </citation>
    <scope>NUCLEOTIDE SEQUENCE [LARGE SCALE GENOMIC DNA]</scope>
    <source>
        <strain evidence="9">36N120E</strain>
    </source>
</reference>
<dbReference type="OrthoDB" id="284586at2759"/>
<dbReference type="OMA" id="KHAVEGP"/>
<feature type="region of interest" description="Disordered" evidence="6">
    <location>
        <begin position="1"/>
        <end position="37"/>
    </location>
</feature>
<dbReference type="GO" id="GO:0016020">
    <property type="term" value="C:membrane"/>
    <property type="evidence" value="ECO:0007669"/>
    <property type="project" value="UniProtKB-SubCell"/>
</dbReference>
<evidence type="ECO:0000256" key="5">
    <source>
        <dbReference type="PROSITE-ProRule" id="PRU00205"/>
    </source>
</evidence>
<dbReference type="FunCoup" id="A0A0V0QH53">
    <property type="interactions" value="48"/>
</dbReference>
<keyword evidence="10" id="KW-1185">Reference proteome</keyword>
<dbReference type="EMBL" id="LDAU01000170">
    <property type="protein sequence ID" value="KRX01569.1"/>
    <property type="molecule type" value="Genomic_DNA"/>
</dbReference>
<feature type="compositionally biased region" description="Basic and acidic residues" evidence="6">
    <location>
        <begin position="9"/>
        <end position="19"/>
    </location>
</feature>
<evidence type="ECO:0000256" key="3">
    <source>
        <dbReference type="ARBA" id="ARBA00022989"/>
    </source>
</evidence>
<comment type="subcellular location">
    <subcellularLocation>
        <location evidence="1">Membrane</location>
        <topology evidence="1">Multi-pass membrane protein</topology>
    </subcellularLocation>
</comment>
<evidence type="ECO:0000256" key="2">
    <source>
        <dbReference type="ARBA" id="ARBA00022692"/>
    </source>
</evidence>
<dbReference type="InParanoid" id="A0A0V0QH53"/>
<feature type="transmembrane region" description="Helical" evidence="7">
    <location>
        <begin position="90"/>
        <end position="110"/>
    </location>
</feature>
<keyword evidence="2 5" id="KW-0812">Transmembrane</keyword>
<organism evidence="9 10">
    <name type="scientific">Pseudocohnilembus persalinus</name>
    <name type="common">Ciliate</name>
    <dbReference type="NCBI Taxonomy" id="266149"/>
    <lineage>
        <taxon>Eukaryota</taxon>
        <taxon>Sar</taxon>
        <taxon>Alveolata</taxon>
        <taxon>Ciliophora</taxon>
        <taxon>Intramacronucleata</taxon>
        <taxon>Oligohymenophorea</taxon>
        <taxon>Scuticociliatia</taxon>
        <taxon>Philasterida</taxon>
        <taxon>Pseudocohnilembidae</taxon>
        <taxon>Pseudocohnilembus</taxon>
    </lineage>
</organism>
<dbReference type="InterPro" id="IPR016439">
    <property type="entry name" value="Lag1/Lac1-like"/>
</dbReference>
<comment type="caution">
    <text evidence="9">The sequence shown here is derived from an EMBL/GenBank/DDBJ whole genome shotgun (WGS) entry which is preliminary data.</text>
</comment>
<gene>
    <name evidence="9" type="ORF">PPERSA_01472</name>
</gene>
<dbReference type="Proteomes" id="UP000054937">
    <property type="component" value="Unassembled WGS sequence"/>
</dbReference>
<feature type="transmembrane region" description="Helical" evidence="7">
    <location>
        <begin position="52"/>
        <end position="68"/>
    </location>
</feature>
<proteinExistence type="predicted"/>
<feature type="transmembrane region" description="Helical" evidence="7">
    <location>
        <begin position="329"/>
        <end position="358"/>
    </location>
</feature>
<evidence type="ECO:0000256" key="6">
    <source>
        <dbReference type="SAM" id="MobiDB-lite"/>
    </source>
</evidence>
<dbReference type="PROSITE" id="PS50922">
    <property type="entry name" value="TLC"/>
    <property type="match status" value="1"/>
</dbReference>
<evidence type="ECO:0000313" key="10">
    <source>
        <dbReference type="Proteomes" id="UP000054937"/>
    </source>
</evidence>
<evidence type="ECO:0000259" key="8">
    <source>
        <dbReference type="PROSITE" id="PS50922"/>
    </source>
</evidence>
<evidence type="ECO:0000256" key="7">
    <source>
        <dbReference type="SAM" id="Phobius"/>
    </source>
</evidence>
<feature type="transmembrane region" description="Helical" evidence="7">
    <location>
        <begin position="228"/>
        <end position="244"/>
    </location>
</feature>
<dbReference type="GO" id="GO:0050291">
    <property type="term" value="F:sphingosine N-acyltransferase activity"/>
    <property type="evidence" value="ECO:0007669"/>
    <property type="project" value="InterPro"/>
</dbReference>
<dbReference type="PANTHER" id="PTHR12560">
    <property type="entry name" value="LONGEVITY ASSURANCE FACTOR 1 LAG1"/>
    <property type="match status" value="1"/>
</dbReference>
<name>A0A0V0QH53_PSEPJ</name>
<dbReference type="GO" id="GO:0046513">
    <property type="term" value="P:ceramide biosynthetic process"/>
    <property type="evidence" value="ECO:0007669"/>
    <property type="project" value="InterPro"/>
</dbReference>
<dbReference type="SMART" id="SM00724">
    <property type="entry name" value="TLC"/>
    <property type="match status" value="1"/>
</dbReference>
<feature type="transmembrane region" description="Helical" evidence="7">
    <location>
        <begin position="250"/>
        <end position="271"/>
    </location>
</feature>
<feature type="domain" description="TLC" evidence="8">
    <location>
        <begin position="131"/>
        <end position="359"/>
    </location>
</feature>
<keyword evidence="3 7" id="KW-1133">Transmembrane helix</keyword>
<dbReference type="GO" id="GO:0005783">
    <property type="term" value="C:endoplasmic reticulum"/>
    <property type="evidence" value="ECO:0007669"/>
    <property type="project" value="TreeGrafter"/>
</dbReference>
<accession>A0A0V0QH53</accession>
<evidence type="ECO:0000256" key="1">
    <source>
        <dbReference type="ARBA" id="ARBA00004141"/>
    </source>
</evidence>
<dbReference type="InterPro" id="IPR006634">
    <property type="entry name" value="TLC-dom"/>
</dbReference>
<protein>
    <recommendedName>
        <fullName evidence="8">TLC domain-containing protein</fullName>
    </recommendedName>
</protein>
<evidence type="ECO:0000313" key="9">
    <source>
        <dbReference type="EMBL" id="KRX01569.1"/>
    </source>
</evidence>
<evidence type="ECO:0000256" key="4">
    <source>
        <dbReference type="ARBA" id="ARBA00023136"/>
    </source>
</evidence>
<sequence>MSTAATRVPETEEQVKKQELQQQQQQQQEEEKPQVKKNVPADWRTKINWERIYKYFAYFVLGLVPFFIRDMLSFREEVISLGHDVVPWDFLLYGAIFTVVFTFIRQIFFWSTHSCIHKRILPQYQGEVRNLHTRKVQKWLFDFIYYTGTSLYGYICFKDAPWYPLSFSEDTYGNATRGVLHAWPGLPVQDEYYGYFKWFLIVQLGHHTWGLLDLVIVRRKLENRYFEWLTHHLLAFTLIFYSAYFNFSILAVAVLIIHDIGDIFLVMFKTWGEWYSRGIVFKYLVFQMISGWFLSRVYLYPKVIIWPIIIYKQLYYDHQKYFEIAFGAYIYQTLLLCCLYLLHLYWFAQMITLLTSYIRKQLKEGRNSKQDSGYGNEFDYVHYNKKNK</sequence>
<dbReference type="PANTHER" id="PTHR12560:SF0">
    <property type="entry name" value="LD18904P"/>
    <property type="match status" value="1"/>
</dbReference>
<dbReference type="AlphaFoldDB" id="A0A0V0QH53"/>
<feature type="transmembrane region" description="Helical" evidence="7">
    <location>
        <begin position="283"/>
        <end position="309"/>
    </location>
</feature>
<keyword evidence="4 5" id="KW-0472">Membrane</keyword>